<feature type="domain" description="SH2" evidence="8">
    <location>
        <begin position="515"/>
        <end position="611"/>
    </location>
</feature>
<feature type="domain" description="PH" evidence="9">
    <location>
        <begin position="314"/>
        <end position="423"/>
    </location>
</feature>
<dbReference type="Pfam" id="PF08947">
    <property type="entry name" value="BPS"/>
    <property type="match status" value="1"/>
</dbReference>
<evidence type="ECO:0000313" key="11">
    <source>
        <dbReference type="Proteomes" id="UP000186698"/>
    </source>
</evidence>
<dbReference type="InterPro" id="IPR046986">
    <property type="entry name" value="GRB7_RA"/>
</dbReference>
<evidence type="ECO:0000259" key="9">
    <source>
        <dbReference type="PROSITE" id="PS50003"/>
    </source>
</evidence>
<dbReference type="Gene3D" id="2.30.29.30">
    <property type="entry name" value="Pleckstrin-homology domain (PH domain)/Phosphotyrosine-binding domain (PTB)"/>
    <property type="match status" value="1"/>
</dbReference>
<feature type="compositionally biased region" description="Acidic residues" evidence="7">
    <location>
        <begin position="78"/>
        <end position="89"/>
    </location>
</feature>
<keyword evidence="4" id="KW-0597">Phosphoprotein</keyword>
<sequence>MFLGEERRLQRPAGRQKKRRFCWRQVLEELFCCMQGQKSRERGPGEKRACELLIENKQEYGEDGMSSKPKDSVRNEESLGEGDDMDLEALESSHSSAPDNLYERESRTSRCPSAKQGHPEKAEMLSPDLKRSQPLLIQSHKWGRLRDEESRSASLPDIPNPFPELCNSSPILNNTPSGRSPKEGGPHVVKVYSEDGTCRSLEVTAGATARHVCDMLVERVHCLSDESWSLMELHPHLGLERCLEDHESAVEVQAMWPVGGDSNFIFRKNFAKYELFRGSPYALFPEDMVGGNLAAQKGLTHSELVQNFLNSGSWPEIQGYLHMKESSRKVWKRFFFFLRRSGLYYSTKGTSKDPRHLQYFADVNESNIYCLTQGKKMYSTPTEFGFCLKPLKMRSGTKGLKILCTEDEQARTCWLTAIRLFKYGAQLYKNYQISKRNPQSWGDPTKQRSASDSTLVPMDFSGCTGRVIENPLEALSVALEEAQSWRKKTTHRYSLPTPCQATPPNSAGIHKAQPWYHGRLSRDETQRLIMQQGMVDGVFLVRESTRNAKGFVLSLCHLQKIKHYLILPCEEEGRPYYSMDDGETKFIDLIQLVEFHQINRGILPCTLKHYCTNVAL</sequence>
<dbReference type="Gene3D" id="3.10.20.90">
    <property type="entry name" value="Phosphatidylinositol 3-kinase Catalytic Subunit, Chain A, domain 1"/>
    <property type="match status" value="1"/>
</dbReference>
<gene>
    <name evidence="12" type="primary">grb7.S</name>
</gene>
<dbReference type="PRINTS" id="PR00401">
    <property type="entry name" value="SH2DOMAIN"/>
</dbReference>
<feature type="region of interest" description="Disordered" evidence="7">
    <location>
        <begin position="57"/>
        <end position="129"/>
    </location>
</feature>
<comment type="similarity">
    <text evidence="2">Belongs to the GRB7/10/14 family.</text>
</comment>
<name>A0A8J1M2E7_XENLA</name>
<dbReference type="InterPro" id="IPR035032">
    <property type="entry name" value="Grb7_SH2"/>
</dbReference>
<keyword evidence="12" id="KW-0675">Receptor</keyword>
<dbReference type="CTD" id="108702490"/>
<dbReference type="InterPro" id="IPR015042">
    <property type="entry name" value="BPS-dom"/>
</dbReference>
<organism evidence="11 12">
    <name type="scientific">Xenopus laevis</name>
    <name type="common">African clawed frog</name>
    <dbReference type="NCBI Taxonomy" id="8355"/>
    <lineage>
        <taxon>Eukaryota</taxon>
        <taxon>Metazoa</taxon>
        <taxon>Chordata</taxon>
        <taxon>Craniata</taxon>
        <taxon>Vertebrata</taxon>
        <taxon>Euteleostomi</taxon>
        <taxon>Amphibia</taxon>
        <taxon>Batrachia</taxon>
        <taxon>Anura</taxon>
        <taxon>Pipoidea</taxon>
        <taxon>Pipidae</taxon>
        <taxon>Xenopodinae</taxon>
        <taxon>Xenopus</taxon>
        <taxon>Xenopus</taxon>
    </lineage>
</organism>
<dbReference type="GO" id="GO:0007165">
    <property type="term" value="P:signal transduction"/>
    <property type="evidence" value="ECO:0007669"/>
    <property type="project" value="InterPro"/>
</dbReference>
<dbReference type="InterPro" id="IPR000980">
    <property type="entry name" value="SH2"/>
</dbReference>
<evidence type="ECO:0000256" key="4">
    <source>
        <dbReference type="ARBA" id="ARBA00022553"/>
    </source>
</evidence>
<evidence type="ECO:0000256" key="5">
    <source>
        <dbReference type="ARBA" id="ARBA00022999"/>
    </source>
</evidence>
<evidence type="ECO:0000256" key="2">
    <source>
        <dbReference type="ARBA" id="ARBA00006708"/>
    </source>
</evidence>
<feature type="domain" description="Ras-associating" evidence="10">
    <location>
        <begin position="185"/>
        <end position="271"/>
    </location>
</feature>
<keyword evidence="5 6" id="KW-0727">SH2 domain</keyword>
<dbReference type="Pfam" id="PF00169">
    <property type="entry name" value="PH"/>
    <property type="match status" value="1"/>
</dbReference>
<dbReference type="CDD" id="cd16140">
    <property type="entry name" value="RA_GRB7"/>
    <property type="match status" value="1"/>
</dbReference>
<proteinExistence type="inferred from homology"/>
<dbReference type="PROSITE" id="PS50200">
    <property type="entry name" value="RA"/>
    <property type="match status" value="1"/>
</dbReference>
<dbReference type="InterPro" id="IPR039665">
    <property type="entry name" value="PH_APBB1IP"/>
</dbReference>
<dbReference type="InterPro" id="IPR039664">
    <property type="entry name" value="GRB/APBB1IP"/>
</dbReference>
<reference evidence="12" key="1">
    <citation type="submission" date="2025-08" db="UniProtKB">
        <authorList>
            <consortium name="RefSeq"/>
        </authorList>
    </citation>
    <scope>IDENTIFICATION</scope>
    <source>
        <strain evidence="12">J_2021</strain>
        <tissue evidence="12">Erythrocytes</tissue>
    </source>
</reference>
<feature type="compositionally biased region" description="Basic and acidic residues" evidence="7">
    <location>
        <begin position="117"/>
        <end position="129"/>
    </location>
</feature>
<dbReference type="PROSITE" id="PS50003">
    <property type="entry name" value="PH_DOMAIN"/>
    <property type="match status" value="1"/>
</dbReference>
<dbReference type="Proteomes" id="UP000186698">
    <property type="component" value="Chromosome 9_10S"/>
</dbReference>
<dbReference type="AlphaFoldDB" id="A0A8J1M2E7"/>
<dbReference type="Pfam" id="PF21989">
    <property type="entry name" value="RA_2"/>
    <property type="match status" value="1"/>
</dbReference>
<dbReference type="PANTHER" id="PTHR11243">
    <property type="entry name" value="GROWTH FACTOR RECEPTOR-BOUND PROTEIN"/>
    <property type="match status" value="1"/>
</dbReference>
<evidence type="ECO:0000256" key="6">
    <source>
        <dbReference type="PROSITE-ProRule" id="PRU00191"/>
    </source>
</evidence>
<dbReference type="SUPFAM" id="SSF50729">
    <property type="entry name" value="PH domain-like"/>
    <property type="match status" value="1"/>
</dbReference>
<evidence type="ECO:0000256" key="3">
    <source>
        <dbReference type="ARBA" id="ARBA00022490"/>
    </source>
</evidence>
<dbReference type="PROSITE" id="PS50001">
    <property type="entry name" value="SH2"/>
    <property type="match status" value="1"/>
</dbReference>
<dbReference type="SUPFAM" id="SSF54236">
    <property type="entry name" value="Ubiquitin-like"/>
    <property type="match status" value="1"/>
</dbReference>
<evidence type="ECO:0000256" key="7">
    <source>
        <dbReference type="SAM" id="MobiDB-lite"/>
    </source>
</evidence>
<keyword evidence="3" id="KW-0963">Cytoplasm</keyword>
<dbReference type="Gene3D" id="3.30.505.10">
    <property type="entry name" value="SH2 domain"/>
    <property type="match status" value="1"/>
</dbReference>
<feature type="compositionally biased region" description="Basic and acidic residues" evidence="7">
    <location>
        <begin position="68"/>
        <end position="77"/>
    </location>
</feature>
<dbReference type="OrthoDB" id="5977126at2759"/>
<dbReference type="InterPro" id="IPR001849">
    <property type="entry name" value="PH_domain"/>
</dbReference>
<accession>A0A8J1M2E7</accession>
<dbReference type="FunFam" id="3.10.20.90:FF:000056">
    <property type="entry name" value="growth factor receptor-bound protein 10 isoform X1"/>
    <property type="match status" value="1"/>
</dbReference>
<dbReference type="SMART" id="SM00314">
    <property type="entry name" value="RA"/>
    <property type="match status" value="1"/>
</dbReference>
<dbReference type="SMART" id="SM00252">
    <property type="entry name" value="SH2"/>
    <property type="match status" value="1"/>
</dbReference>
<dbReference type="InterPro" id="IPR036860">
    <property type="entry name" value="SH2_dom_sf"/>
</dbReference>
<evidence type="ECO:0000259" key="8">
    <source>
        <dbReference type="PROSITE" id="PS50001"/>
    </source>
</evidence>
<evidence type="ECO:0000313" key="12">
    <source>
        <dbReference type="RefSeq" id="XP_041435205.1"/>
    </source>
</evidence>
<dbReference type="SUPFAM" id="SSF55550">
    <property type="entry name" value="SH2 domain"/>
    <property type="match status" value="1"/>
</dbReference>
<dbReference type="CDD" id="cd01259">
    <property type="entry name" value="PH_APBB1IP"/>
    <property type="match status" value="1"/>
</dbReference>
<dbReference type="CDD" id="cd10413">
    <property type="entry name" value="SH2_Grb7"/>
    <property type="match status" value="1"/>
</dbReference>
<dbReference type="InterPro" id="IPR011993">
    <property type="entry name" value="PH-like_dom_sf"/>
</dbReference>
<dbReference type="InterPro" id="IPR000159">
    <property type="entry name" value="RA_dom"/>
</dbReference>
<dbReference type="Pfam" id="PF00017">
    <property type="entry name" value="SH2"/>
    <property type="match status" value="1"/>
</dbReference>
<evidence type="ECO:0000256" key="1">
    <source>
        <dbReference type="ARBA" id="ARBA00004496"/>
    </source>
</evidence>
<evidence type="ECO:0000259" key="10">
    <source>
        <dbReference type="PROSITE" id="PS50200"/>
    </source>
</evidence>
<comment type="subcellular location">
    <subcellularLocation>
        <location evidence="1">Cytoplasm</location>
    </subcellularLocation>
</comment>
<dbReference type="SMART" id="SM00233">
    <property type="entry name" value="PH"/>
    <property type="match status" value="1"/>
</dbReference>
<keyword evidence="11" id="KW-1185">Reference proteome</keyword>
<protein>
    <submittedName>
        <fullName evidence="12">Growth factor receptor-bound protein 7 isoform X1</fullName>
    </submittedName>
</protein>
<dbReference type="GO" id="GO:0005737">
    <property type="term" value="C:cytoplasm"/>
    <property type="evidence" value="ECO:0007669"/>
    <property type="project" value="UniProtKB-SubCell"/>
</dbReference>
<dbReference type="InterPro" id="IPR029071">
    <property type="entry name" value="Ubiquitin-like_domsf"/>
</dbReference>
<dbReference type="RefSeq" id="XP_041435205.1">
    <property type="nucleotide sequence ID" value="XM_041579271.1"/>
</dbReference>
<dbReference type="FunFam" id="2.30.29.30:FF:000062">
    <property type="entry name" value="growth factor receptor-bound protein 10 isoform X1"/>
    <property type="match status" value="1"/>
</dbReference>
<dbReference type="PANTHER" id="PTHR11243:SF25">
    <property type="entry name" value="GROWTH FACTOR RECEPTOR-BOUND PROTEIN 7"/>
    <property type="match status" value="1"/>
</dbReference>
<dbReference type="GeneID" id="108702490"/>